<proteinExistence type="predicted"/>
<reference evidence="1" key="1">
    <citation type="submission" date="2013-07" db="EMBL/GenBank/DDBJ databases">
        <title>The genome of an arbuscular mycorrhizal fungus provides insights into the evolution of the oldest plant symbiosis.</title>
        <authorList>
            <consortium name="DOE Joint Genome Institute"/>
            <person name="Tisserant E."/>
            <person name="Malbreil M."/>
            <person name="Kuo A."/>
            <person name="Kohler A."/>
            <person name="Symeonidi A."/>
            <person name="Balestrini R."/>
            <person name="Charron P."/>
            <person name="Duensing N."/>
            <person name="Frei-dit-Frey N."/>
            <person name="Gianinazzi-Pearson V."/>
            <person name="Gilbert B."/>
            <person name="Handa Y."/>
            <person name="Hijri M."/>
            <person name="Kaul R."/>
            <person name="Kawaguchi M."/>
            <person name="Krajinski F."/>
            <person name="Lammers P."/>
            <person name="Lapierre D."/>
            <person name="Masclaux F.G."/>
            <person name="Murat C."/>
            <person name="Morin E."/>
            <person name="Ndikumana S."/>
            <person name="Pagni M."/>
            <person name="Petitpierre D."/>
            <person name="Requena N."/>
            <person name="Rosikiewicz P."/>
            <person name="Riley R."/>
            <person name="Saito K."/>
            <person name="San Clemente H."/>
            <person name="Shapiro H."/>
            <person name="van Tuinen D."/>
            <person name="Becard G."/>
            <person name="Bonfante P."/>
            <person name="Paszkowski U."/>
            <person name="Shachar-Hill Y."/>
            <person name="Young J.P."/>
            <person name="Sanders I.R."/>
            <person name="Henrissat B."/>
            <person name="Rensing S.A."/>
            <person name="Grigoriev I.V."/>
            <person name="Corradi N."/>
            <person name="Roux C."/>
            <person name="Martin F."/>
        </authorList>
    </citation>
    <scope>NUCLEOTIDE SEQUENCE</scope>
    <source>
        <strain evidence="1">DAOM 197198</strain>
    </source>
</reference>
<protein>
    <submittedName>
        <fullName evidence="1">Uncharacterized protein</fullName>
    </submittedName>
</protein>
<organism evidence="1">
    <name type="scientific">Rhizophagus irregularis (strain DAOM 181602 / DAOM 197198 / MUCL 43194)</name>
    <name type="common">Arbuscular mycorrhizal fungus</name>
    <name type="synonym">Glomus intraradices</name>
    <dbReference type="NCBI Taxonomy" id="747089"/>
    <lineage>
        <taxon>Eukaryota</taxon>
        <taxon>Fungi</taxon>
        <taxon>Fungi incertae sedis</taxon>
        <taxon>Mucoromycota</taxon>
        <taxon>Glomeromycotina</taxon>
        <taxon>Glomeromycetes</taxon>
        <taxon>Glomerales</taxon>
        <taxon>Glomeraceae</taxon>
        <taxon>Rhizophagus</taxon>
    </lineage>
</organism>
<gene>
    <name evidence="1" type="ORF">GLOINDRAFT_18833</name>
</gene>
<name>U9UX39_RHIID</name>
<dbReference type="HOGENOM" id="CLU_2850801_0_0_1"/>
<accession>U9UX39</accession>
<sequence length="65" mass="7422">MSEKEMAVRQKSGINIPSANSPIEQNDLLAKILTHPEYRKEDITKNIRQILPLIKVCKYVSQVLS</sequence>
<dbReference type="EMBL" id="KI277602">
    <property type="protein sequence ID" value="ESA20151.1"/>
    <property type="molecule type" value="Genomic_DNA"/>
</dbReference>
<dbReference type="AlphaFoldDB" id="U9UX39"/>
<evidence type="ECO:0000313" key="1">
    <source>
        <dbReference type="EMBL" id="ESA20151.1"/>
    </source>
</evidence>